<protein>
    <submittedName>
        <fullName evidence="1">Uncharacterized protein</fullName>
    </submittedName>
</protein>
<proteinExistence type="predicted"/>
<dbReference type="Ensembl" id="ENSMUNT00000027826.1">
    <property type="protein sequence ID" value="ENSMUNP00000022877.1"/>
    <property type="gene ID" value="ENSMUNG00000021976.1"/>
</dbReference>
<reference evidence="1" key="2">
    <citation type="submission" date="2025-08" db="UniProtKB">
        <authorList>
            <consortium name="Ensembl"/>
        </authorList>
    </citation>
    <scope>IDENTIFICATION</scope>
</reference>
<organism evidence="1 2">
    <name type="scientific">Melopsittacus undulatus</name>
    <name type="common">Budgerigar</name>
    <name type="synonym">Psittacus undulatus</name>
    <dbReference type="NCBI Taxonomy" id="13146"/>
    <lineage>
        <taxon>Eukaryota</taxon>
        <taxon>Metazoa</taxon>
        <taxon>Chordata</taxon>
        <taxon>Craniata</taxon>
        <taxon>Vertebrata</taxon>
        <taxon>Euteleostomi</taxon>
        <taxon>Archelosauria</taxon>
        <taxon>Archosauria</taxon>
        <taxon>Dinosauria</taxon>
        <taxon>Saurischia</taxon>
        <taxon>Theropoda</taxon>
        <taxon>Coelurosauria</taxon>
        <taxon>Aves</taxon>
        <taxon>Neognathae</taxon>
        <taxon>Neoaves</taxon>
        <taxon>Telluraves</taxon>
        <taxon>Australaves</taxon>
        <taxon>Psittaciformes</taxon>
        <taxon>Psittaculidae</taxon>
        <taxon>Melopsittacus</taxon>
    </lineage>
</organism>
<evidence type="ECO:0000313" key="2">
    <source>
        <dbReference type="Proteomes" id="UP000694405"/>
    </source>
</evidence>
<evidence type="ECO:0000313" key="1">
    <source>
        <dbReference type="Ensembl" id="ENSMUNP00000022877.1"/>
    </source>
</evidence>
<reference evidence="1" key="3">
    <citation type="submission" date="2025-09" db="UniProtKB">
        <authorList>
            <consortium name="Ensembl"/>
        </authorList>
    </citation>
    <scope>IDENTIFICATION</scope>
</reference>
<dbReference type="AlphaFoldDB" id="A0A8V5FJL6"/>
<reference evidence="1" key="1">
    <citation type="submission" date="2020-03" db="EMBL/GenBank/DDBJ databases">
        <title>Melopsittacus undulatus (budgerigar) genome, bMelUnd1, maternal haplotype with Z.</title>
        <authorList>
            <person name="Gedman G."/>
            <person name="Mountcastle J."/>
            <person name="Haase B."/>
            <person name="Formenti G."/>
            <person name="Wright T."/>
            <person name="Apodaca J."/>
            <person name="Pelan S."/>
            <person name="Chow W."/>
            <person name="Rhie A."/>
            <person name="Howe K."/>
            <person name="Fedrigo O."/>
            <person name="Jarvis E.D."/>
        </authorList>
    </citation>
    <scope>NUCLEOTIDE SEQUENCE [LARGE SCALE GENOMIC DNA]</scope>
</reference>
<keyword evidence="2" id="KW-1185">Reference proteome</keyword>
<dbReference type="Proteomes" id="UP000694405">
    <property type="component" value="Chromosome 3"/>
</dbReference>
<sequence length="149" mass="16228">MTAITSMVLFCSSVSLSLETGPLISVVTHALLLKWGILFPLSVSITFGKFHPSKRYGSCGFQESVVCQVGPLVIPMSSILLLVTCASWSGYNNSQSTREVLLAVCFPLQLHLSVLFWYPNASGISLPLRKGLNLHTPGFQAERFLSEHG</sequence>
<name>A0A8V5FJL6_MELUD</name>
<accession>A0A8V5FJL6</accession>